<evidence type="ECO:0000313" key="5">
    <source>
        <dbReference type="Proteomes" id="UP000184420"/>
    </source>
</evidence>
<evidence type="ECO:0000259" key="3">
    <source>
        <dbReference type="Pfam" id="PF02397"/>
    </source>
</evidence>
<dbReference type="AlphaFoldDB" id="A0A1M7MPV3"/>
<proteinExistence type="inferred from homology"/>
<accession>A0A1M7MPV3</accession>
<dbReference type="PANTHER" id="PTHR30576">
    <property type="entry name" value="COLANIC BIOSYNTHESIS UDP-GLUCOSE LIPID CARRIER TRANSFERASE"/>
    <property type="match status" value="1"/>
</dbReference>
<feature type="transmembrane region" description="Helical" evidence="2">
    <location>
        <begin position="189"/>
        <end position="210"/>
    </location>
</feature>
<dbReference type="InterPro" id="IPR003362">
    <property type="entry name" value="Bact_transf"/>
</dbReference>
<dbReference type="EMBL" id="FRBL01000014">
    <property type="protein sequence ID" value="SHM92974.1"/>
    <property type="molecule type" value="Genomic_DNA"/>
</dbReference>
<sequence length="384" mass="43877">MGTSTPGLTPVTPMKPVHEKTETAVIRQLNPEKIVIFVGNTYLDIRDTPGNFKFLVVQDLNAAQAAISEVLNVFRKIPAVIIYRFNSKYEQECEQWEQYFKDNQILRSIPFFMYSEQVSEQLKTFARKYTFIDEVITRECLVSTLDNKIAFVSKFKYLSVITRQETAAENQLPAVKWTLGYFLKRSVDVIAASTLLLVLMPLLLLIALAIRIESKGPVLYAAKRAGRNYKVFRFYKFRTMVPDADKKLQQLSHLNQYGNNEGGAVFYKVTNDPRITRFGAFLRNSSIDELPQLLNVIKGDMSLVGNRPLPLYEAASLTTDDWSQRFNAPAGITGLWQISKRGNKDMSVEERIGLDISYANKHSFGYDMWIMMNTPFALVQKENV</sequence>
<dbReference type="STRING" id="1419482.SAMN05444266_11426"/>
<dbReference type="Proteomes" id="UP000184420">
    <property type="component" value="Unassembled WGS sequence"/>
</dbReference>
<comment type="similarity">
    <text evidence="1">Belongs to the bacterial sugar transferase family.</text>
</comment>
<keyword evidence="2" id="KW-0812">Transmembrane</keyword>
<dbReference type="Pfam" id="PF02397">
    <property type="entry name" value="Bac_transf"/>
    <property type="match status" value="1"/>
</dbReference>
<dbReference type="PANTHER" id="PTHR30576:SF0">
    <property type="entry name" value="UNDECAPRENYL-PHOSPHATE N-ACETYLGALACTOSAMINYL 1-PHOSPHATE TRANSFERASE-RELATED"/>
    <property type="match status" value="1"/>
</dbReference>
<protein>
    <submittedName>
        <fullName evidence="4">Sugar transferase involved in LPS biosynthesis (Colanic, teichoic acid)</fullName>
    </submittedName>
</protein>
<name>A0A1M7MPV3_9BACT</name>
<dbReference type="GO" id="GO:0016780">
    <property type="term" value="F:phosphotransferase activity, for other substituted phosphate groups"/>
    <property type="evidence" value="ECO:0007669"/>
    <property type="project" value="TreeGrafter"/>
</dbReference>
<keyword evidence="5" id="KW-1185">Reference proteome</keyword>
<feature type="domain" description="Bacterial sugar transferase" evidence="3">
    <location>
        <begin position="184"/>
        <end position="379"/>
    </location>
</feature>
<keyword evidence="2" id="KW-1133">Transmembrane helix</keyword>
<dbReference type="RefSeq" id="WP_245805749.1">
    <property type="nucleotide sequence ID" value="NZ_FRBL01000014.1"/>
</dbReference>
<reference evidence="4 5" key="1">
    <citation type="submission" date="2016-11" db="EMBL/GenBank/DDBJ databases">
        <authorList>
            <person name="Jaros S."/>
            <person name="Januszkiewicz K."/>
            <person name="Wedrychowicz H."/>
        </authorList>
    </citation>
    <scope>NUCLEOTIDE SEQUENCE [LARGE SCALE GENOMIC DNA]</scope>
    <source>
        <strain evidence="4 5">DSM 27406</strain>
    </source>
</reference>
<evidence type="ECO:0000256" key="2">
    <source>
        <dbReference type="SAM" id="Phobius"/>
    </source>
</evidence>
<keyword evidence="4" id="KW-0808">Transferase</keyword>
<gene>
    <name evidence="4" type="ORF">SAMN05444266_11426</name>
</gene>
<organism evidence="4 5">
    <name type="scientific">Chitinophaga jiangningensis</name>
    <dbReference type="NCBI Taxonomy" id="1419482"/>
    <lineage>
        <taxon>Bacteria</taxon>
        <taxon>Pseudomonadati</taxon>
        <taxon>Bacteroidota</taxon>
        <taxon>Chitinophagia</taxon>
        <taxon>Chitinophagales</taxon>
        <taxon>Chitinophagaceae</taxon>
        <taxon>Chitinophaga</taxon>
    </lineage>
</organism>
<evidence type="ECO:0000313" key="4">
    <source>
        <dbReference type="EMBL" id="SHM92974.1"/>
    </source>
</evidence>
<evidence type="ECO:0000256" key="1">
    <source>
        <dbReference type="ARBA" id="ARBA00006464"/>
    </source>
</evidence>
<keyword evidence="2" id="KW-0472">Membrane</keyword>